<dbReference type="PROSITE" id="PS51892">
    <property type="entry name" value="SUBTILASE"/>
    <property type="match status" value="1"/>
</dbReference>
<evidence type="ECO:0000256" key="4">
    <source>
        <dbReference type="ARBA" id="ARBA00022801"/>
    </source>
</evidence>
<evidence type="ECO:0000256" key="3">
    <source>
        <dbReference type="ARBA" id="ARBA00022729"/>
    </source>
</evidence>
<organism evidence="10">
    <name type="scientific">Serratia marcescens</name>
    <dbReference type="NCBI Taxonomy" id="615"/>
    <lineage>
        <taxon>Bacteria</taxon>
        <taxon>Pseudomonadati</taxon>
        <taxon>Pseudomonadota</taxon>
        <taxon>Gammaproteobacteria</taxon>
        <taxon>Enterobacterales</taxon>
        <taxon>Yersiniaceae</taxon>
        <taxon>Serratia</taxon>
    </lineage>
</organism>
<keyword evidence="3 8" id="KW-0732">Signal</keyword>
<dbReference type="PROSITE" id="PS00138">
    <property type="entry name" value="SUBTILASE_SER"/>
    <property type="match status" value="1"/>
</dbReference>
<dbReference type="InterPro" id="IPR036709">
    <property type="entry name" value="Autotransporte_beta_dom_sf"/>
</dbReference>
<comment type="similarity">
    <text evidence="1 7">Belongs to the peptidase S8 family.</text>
</comment>
<dbReference type="GO" id="GO:0019867">
    <property type="term" value="C:outer membrane"/>
    <property type="evidence" value="ECO:0007669"/>
    <property type="project" value="InterPro"/>
</dbReference>
<feature type="signal peptide" evidence="8">
    <location>
        <begin position="1"/>
        <end position="33"/>
    </location>
</feature>
<dbReference type="MEROPS" id="S08.094"/>
<dbReference type="Pfam" id="PF03797">
    <property type="entry name" value="Autotransporter"/>
    <property type="match status" value="1"/>
</dbReference>
<feature type="non-terminal residue" evidence="10">
    <location>
        <position position="1050"/>
    </location>
</feature>
<evidence type="ECO:0000256" key="7">
    <source>
        <dbReference type="PROSITE-ProRule" id="PRU01240"/>
    </source>
</evidence>
<dbReference type="GO" id="GO:0006508">
    <property type="term" value="P:proteolysis"/>
    <property type="evidence" value="ECO:0007669"/>
    <property type="project" value="UniProtKB-KW"/>
</dbReference>
<evidence type="ECO:0000256" key="8">
    <source>
        <dbReference type="SAM" id="SignalP"/>
    </source>
</evidence>
<dbReference type="InterPro" id="IPR036852">
    <property type="entry name" value="Peptidase_S8/S53_dom_sf"/>
</dbReference>
<dbReference type="InterPro" id="IPR022398">
    <property type="entry name" value="Peptidase_S8_His-AS"/>
</dbReference>
<dbReference type="InterPro" id="IPR006315">
    <property type="entry name" value="OM_autotransptr_brl_dom"/>
</dbReference>
<dbReference type="InterPro" id="IPR034061">
    <property type="entry name" value="Peptidases_S8_Autotransporter"/>
</dbReference>
<proteinExistence type="inferred from homology"/>
<feature type="active site" description="Charge relay system" evidence="6 7">
    <location>
        <position position="347"/>
    </location>
</feature>
<keyword evidence="5 7" id="KW-0720">Serine protease</keyword>
<dbReference type="NCBIfam" id="TIGR02601">
    <property type="entry name" value="autotrns_rpt"/>
    <property type="match status" value="1"/>
</dbReference>
<feature type="active site" description="Charge relay system" evidence="6 7">
    <location>
        <position position="118"/>
    </location>
</feature>
<dbReference type="InterPro" id="IPR023828">
    <property type="entry name" value="Peptidase_S8_Ser-AS"/>
</dbReference>
<dbReference type="InterPro" id="IPR050131">
    <property type="entry name" value="Peptidase_S8_subtilisin-like"/>
</dbReference>
<name>K7X482_SERMA</name>
<dbReference type="PANTHER" id="PTHR43806:SF11">
    <property type="entry name" value="CEREVISIN-RELATED"/>
    <property type="match status" value="1"/>
</dbReference>
<dbReference type="GO" id="GO:0004252">
    <property type="term" value="F:serine-type endopeptidase activity"/>
    <property type="evidence" value="ECO:0007669"/>
    <property type="project" value="UniProtKB-UniRule"/>
</dbReference>
<feature type="domain" description="Autotransporter" evidence="9">
    <location>
        <begin position="775"/>
        <end position="1050"/>
    </location>
</feature>
<dbReference type="NCBIfam" id="TIGR01414">
    <property type="entry name" value="autotrans_barl"/>
    <property type="match status" value="1"/>
</dbReference>
<keyword evidence="4 7" id="KW-0378">Hydrolase</keyword>
<reference evidence="10" key="1">
    <citation type="submission" date="2012-09" db="EMBL/GenBank/DDBJ databases">
        <title>Serrawettin and extracellular proteases are involved in the nematicidal ability of bacteria associated to pinewood nematode.</title>
        <authorList>
            <person name="Paiva G."/>
            <person name="Proenca D.N."/>
            <person name="Francisco R."/>
            <person name="Verissimo P."/>
            <person name="Santos S.S."/>
            <person name="Fonseca L."/>
            <person name="Abrantes I.M.O."/>
            <person name="Morais P.V."/>
        </authorList>
    </citation>
    <scope>NUCLEOTIDE SEQUENCE</scope>
    <source>
        <strain evidence="10">A88copa13</strain>
    </source>
</reference>
<evidence type="ECO:0000256" key="1">
    <source>
        <dbReference type="ARBA" id="ARBA00011073"/>
    </source>
</evidence>
<dbReference type="PANTHER" id="PTHR43806">
    <property type="entry name" value="PEPTIDASE S8"/>
    <property type="match status" value="1"/>
</dbReference>
<evidence type="ECO:0000259" key="9">
    <source>
        <dbReference type="PROSITE" id="PS51208"/>
    </source>
</evidence>
<dbReference type="InterPro" id="IPR000209">
    <property type="entry name" value="Peptidase_S8/S53_dom"/>
</dbReference>
<dbReference type="EMBL" id="JX667979">
    <property type="protein sequence ID" value="AFX62373.1"/>
    <property type="molecule type" value="Genomic_DNA"/>
</dbReference>
<dbReference type="AlphaFoldDB" id="K7X482"/>
<dbReference type="Gene3D" id="3.40.50.200">
    <property type="entry name" value="Peptidase S8/S53 domain"/>
    <property type="match status" value="1"/>
</dbReference>
<accession>K7X482</accession>
<feature type="active site" description="Charge relay system" evidence="6 7">
    <location>
        <position position="82"/>
    </location>
</feature>
<feature type="chain" id="PRO_5003912859" evidence="8">
    <location>
        <begin position="34"/>
        <end position="1050"/>
    </location>
</feature>
<dbReference type="InterPro" id="IPR013425">
    <property type="entry name" value="Autotrns_rpt"/>
</dbReference>
<dbReference type="PROSITE" id="PS51208">
    <property type="entry name" value="AUTOTRANSPORTER"/>
    <property type="match status" value="1"/>
</dbReference>
<dbReference type="SMR" id="K7X482"/>
<evidence type="ECO:0000256" key="2">
    <source>
        <dbReference type="ARBA" id="ARBA00022670"/>
    </source>
</evidence>
<evidence type="ECO:0000256" key="6">
    <source>
        <dbReference type="PIRSR" id="PIRSR615500-1"/>
    </source>
</evidence>
<protein>
    <submittedName>
        <fullName evidence="10">Serine protease</fullName>
    </submittedName>
</protein>
<dbReference type="CDD" id="cd04848">
    <property type="entry name" value="Peptidases_S8_Autotransporter_serine_protease_like"/>
    <property type="match status" value="1"/>
</dbReference>
<dbReference type="PROSITE" id="PS00137">
    <property type="entry name" value="SUBTILASE_HIS"/>
    <property type="match status" value="1"/>
</dbReference>
<dbReference type="Gene3D" id="2.40.128.130">
    <property type="entry name" value="Autotransporter beta-domain"/>
    <property type="match status" value="1"/>
</dbReference>
<keyword evidence="2 7" id="KW-0645">Protease</keyword>
<sequence length="1050" mass="112922">MNMERKMILNKRLKLAYCVFLGCYGLSIHSSLAAYQDPGRLGVPDSWKTAEFNRQWGLKAISAEFAYARGYTGKGITIGIIDNAILSHSEFAGKLTRLDNGSYNFSYDKQDNMSFGDHGTHVAGIAAAKRDGAGMHGVAFDADIIGTKLNDYGNRNGREELIQSAARVINNSWGIAPDIRRDAKGDIIWLPNGRPDYVAFVKNEVIAEMMRSKSSVEWGSEQPVPTGGHSAMSTLLRAARHGKLIVFSAGNYNNYNIPEAQKSLPYAFPDVLNNYLIVTNLSDENQLSVSSTSCGQTASYCVSAPGSDIYSTVGRLESNTGGAVNREAYNKGELSVNPGYGNKSGTSMAAPHVTGVAAVLMQRFPYMSADQISAVIKTTATDLGVAGIDNLFGWGRVNLRDAINGPKMFITQEDIPQEYYVPGSYSEKQFVVNIPGLGNIVEPGTSVERRCTSSECDFDSWSNDISGHGGLTKTGAGTLALLGNNTYRGDTWVKQGVLAINGSVASNVYIENSGTLSGEGTVGAFRAVRGGSVAPGNGIGTLHVLHDAIFDRGSQYNVEVADNGRSDKIAARRAFLNGGSVNVSLERSQNLLSQNEAQSLLGNKYTILTTTDGVNGRFENANPSYPFVKVALDYQGNDVGLGITRTDASFDSLASTENEKAVARAVETLNATEPVTETVKRSVAAPTAEALSALQGDEGKAQAATEDAGVVTGHPVYESFLGFTSARELQQATRQLSGQIHADMASAQINESRYLRDAATERLRQAEGRRIASDIKADDNGAWAKLLGNWGHASGNDNATGYQTSTYGVLLGLDSELFDDGRLGVMTGYTRTSLDGGYQSDAHSDNYHLGLYGDKRFGALALRAGGTYTWHRIDTSRSVNYGAQSDREKAKYNARTGQLFIESGYDWSSDAVNLEPFANLAYTHYRNEEINEQGGAAALRGDKQSQSATASTLGLRADTEWQTDSVAIALRGELGWQHQYGKLERKTQLMFKRTDAAFDVNSVPVSRDGAILKAGVDVSINKNAVLSLGYGGQLSSNHQDNSVNAGLTWR</sequence>
<dbReference type="InterPro" id="IPR015500">
    <property type="entry name" value="Peptidase_S8_subtilisin-rel"/>
</dbReference>
<dbReference type="SUPFAM" id="SSF52743">
    <property type="entry name" value="Subtilisin-like"/>
    <property type="match status" value="1"/>
</dbReference>
<dbReference type="InterPro" id="IPR005546">
    <property type="entry name" value="Autotransporte_beta"/>
</dbReference>
<dbReference type="SUPFAM" id="SSF103515">
    <property type="entry name" value="Autotransporter"/>
    <property type="match status" value="1"/>
</dbReference>
<evidence type="ECO:0000256" key="5">
    <source>
        <dbReference type="ARBA" id="ARBA00022825"/>
    </source>
</evidence>
<dbReference type="PRINTS" id="PR00723">
    <property type="entry name" value="SUBTILISIN"/>
</dbReference>
<dbReference type="Pfam" id="PF12951">
    <property type="entry name" value="PATR"/>
    <property type="match status" value="1"/>
</dbReference>
<evidence type="ECO:0000313" key="10">
    <source>
        <dbReference type="EMBL" id="AFX62373.1"/>
    </source>
</evidence>
<dbReference type="SMART" id="SM00869">
    <property type="entry name" value="Autotransporter"/>
    <property type="match status" value="1"/>
</dbReference>
<dbReference type="Pfam" id="PF00082">
    <property type="entry name" value="Peptidase_S8"/>
    <property type="match status" value="1"/>
</dbReference>